<dbReference type="InterPro" id="IPR021377">
    <property type="entry name" value="DUF3006"/>
</dbReference>
<dbReference type="OrthoDB" id="164847at2"/>
<evidence type="ECO:0000313" key="1">
    <source>
        <dbReference type="EMBL" id="SIQ36193.1"/>
    </source>
</evidence>
<protein>
    <submittedName>
        <fullName evidence="1">Uncharacterized protein</fullName>
    </submittedName>
</protein>
<keyword evidence="2" id="KW-1185">Reference proteome</keyword>
<dbReference type="Proteomes" id="UP000186400">
    <property type="component" value="Unassembled WGS sequence"/>
</dbReference>
<gene>
    <name evidence="1" type="ORF">SAMN05920897_107142</name>
</gene>
<proteinExistence type="predicted"/>
<reference evidence="1 2" key="1">
    <citation type="submission" date="2017-01" db="EMBL/GenBank/DDBJ databases">
        <authorList>
            <person name="Mah S.A."/>
            <person name="Swanson W.J."/>
            <person name="Moy G.W."/>
            <person name="Vacquier V.D."/>
        </authorList>
    </citation>
    <scope>NUCLEOTIDE SEQUENCE [LARGE SCALE GENOMIC DNA]</scope>
    <source>
        <strain evidence="1 2">ASpG1</strain>
    </source>
</reference>
<organism evidence="1 2">
    <name type="scientific">Alkalispirochaeta americana</name>
    <dbReference type="NCBI Taxonomy" id="159291"/>
    <lineage>
        <taxon>Bacteria</taxon>
        <taxon>Pseudomonadati</taxon>
        <taxon>Spirochaetota</taxon>
        <taxon>Spirochaetia</taxon>
        <taxon>Spirochaetales</taxon>
        <taxon>Spirochaetaceae</taxon>
        <taxon>Alkalispirochaeta</taxon>
    </lineage>
</organism>
<dbReference type="EMBL" id="FTMS01000007">
    <property type="protein sequence ID" value="SIQ36193.1"/>
    <property type="molecule type" value="Genomic_DNA"/>
</dbReference>
<dbReference type="RefSeq" id="WP_159438749.1">
    <property type="nucleotide sequence ID" value="NZ_FTMS01000007.1"/>
</dbReference>
<dbReference type="Pfam" id="PF11213">
    <property type="entry name" value="DUF3006"/>
    <property type="match status" value="1"/>
</dbReference>
<sequence length="153" mass="16706">MPAQPSYTLCVVSALWLLSLLPGYQAAASPGGKALHSSPLSPWDHPLARSPASERFPSFPRSMVLLDMDEPETLITVDAISRETARIETARGICYEIPAAWLPAKAREGTVLTLSCTTEGETSTLSFACDHIRTGDARNRIRSKLDKLRSRNP</sequence>
<name>A0A1N6S4Z3_9SPIO</name>
<evidence type="ECO:0000313" key="2">
    <source>
        <dbReference type="Proteomes" id="UP000186400"/>
    </source>
</evidence>
<accession>A0A1N6S4Z3</accession>
<dbReference type="STRING" id="159291.SAMN05920897_107142"/>
<dbReference type="AlphaFoldDB" id="A0A1N6S4Z3"/>